<dbReference type="EMBL" id="RDOJ01000008">
    <property type="protein sequence ID" value="RLZ09898.1"/>
    <property type="molecule type" value="Genomic_DNA"/>
</dbReference>
<organism evidence="3 4">
    <name type="scientific">Faecalibacter macacae</name>
    <dbReference type="NCBI Taxonomy" id="1859289"/>
    <lineage>
        <taxon>Bacteria</taxon>
        <taxon>Pseudomonadati</taxon>
        <taxon>Bacteroidota</taxon>
        <taxon>Flavobacteriia</taxon>
        <taxon>Flavobacteriales</taxon>
        <taxon>Weeksellaceae</taxon>
        <taxon>Faecalibacter</taxon>
    </lineage>
</organism>
<keyword evidence="4" id="KW-1185">Reference proteome</keyword>
<dbReference type="AlphaFoldDB" id="A0A3L9MA80"/>
<sequence>MKHKNLFRLTIFSVLISVNVQAQNQKKDSITYLETINRQYHTERDFINNLYYNPASMSDYSNFSFSELYINSQTNKDQINRYPLGKDQTSFGLKTKSYQTLKKNVSLWGEAAYSSISTKDVKWNENLDYDRISPYSVADSVGGKLDVEKYNFKGGFAKKLNRISYGLEGNYIAQMGARSKDPRNKTVTSNLEVKAGLNFNFYKNLEAGIFIHGEKYTQNNNVRFASILGYPTVNQMAGFGNYNYLFSGGNNNISSIYEQFGYTYGGQISNNNDFYLMAKKSKHDLLKTTNGTQTNYFDIADLIEENYLFEGAKFFTINNNRLGIKAQYNYRKKIGTEYGYSNNTKVIELIYKQKSYKKDITNYSAELFYQYNSRKVNVTLMPFTNYEQFVEKRIGPFNGQKWNSILIGLKTDLKYQINEQHVLSVKPVFSYKKVTNKDAIFSEDYKQSIKDLVLSEYNYLSSNISEFGATIRYDFEFKNLPKLFISADYFNSTILEQNNQFLSFNIGVIF</sequence>
<evidence type="ECO:0000313" key="4">
    <source>
        <dbReference type="Proteomes" id="UP000275348"/>
    </source>
</evidence>
<comment type="caution">
    <text evidence="3">The sequence shown here is derived from an EMBL/GenBank/DDBJ whole genome shotgun (WGS) entry which is preliminary data.</text>
</comment>
<protein>
    <recommendedName>
        <fullName evidence="2">DUF6850 domain-containing protein</fullName>
    </recommendedName>
</protein>
<evidence type="ECO:0000256" key="1">
    <source>
        <dbReference type="SAM" id="SignalP"/>
    </source>
</evidence>
<dbReference type="InterPro" id="IPR049236">
    <property type="entry name" value="DUF6850"/>
</dbReference>
<proteinExistence type="predicted"/>
<dbReference type="Pfam" id="PF21012">
    <property type="entry name" value="DUF6850"/>
    <property type="match status" value="1"/>
</dbReference>
<name>A0A3L9MA80_9FLAO</name>
<keyword evidence="1" id="KW-0732">Signal</keyword>
<dbReference type="RefSeq" id="WP_147439110.1">
    <property type="nucleotide sequence ID" value="NZ_RDOJ01000008.1"/>
</dbReference>
<feature type="signal peptide" evidence="1">
    <location>
        <begin position="1"/>
        <end position="22"/>
    </location>
</feature>
<evidence type="ECO:0000313" key="3">
    <source>
        <dbReference type="EMBL" id="RLZ09898.1"/>
    </source>
</evidence>
<feature type="domain" description="DUF6850" evidence="2">
    <location>
        <begin position="54"/>
        <end position="510"/>
    </location>
</feature>
<feature type="chain" id="PRO_5018001669" description="DUF6850 domain-containing protein" evidence="1">
    <location>
        <begin position="23"/>
        <end position="510"/>
    </location>
</feature>
<gene>
    <name evidence="3" type="ORF">EAH69_07545</name>
</gene>
<accession>A0A3L9MA80</accession>
<dbReference type="Proteomes" id="UP000275348">
    <property type="component" value="Unassembled WGS sequence"/>
</dbReference>
<reference evidence="3 4" key="1">
    <citation type="submission" date="2018-10" db="EMBL/GenBank/DDBJ databases">
        <authorList>
            <person name="Chen X."/>
        </authorList>
    </citation>
    <scope>NUCLEOTIDE SEQUENCE [LARGE SCALE GENOMIC DNA]</scope>
    <source>
        <strain evidence="3 4">YIM 102668</strain>
    </source>
</reference>
<evidence type="ECO:0000259" key="2">
    <source>
        <dbReference type="Pfam" id="PF21012"/>
    </source>
</evidence>
<dbReference type="OrthoDB" id="1025008at2"/>